<dbReference type="InterPro" id="IPR003825">
    <property type="entry name" value="Colicin-V_CvpA"/>
</dbReference>
<name>A0A0R0C8K0_9GAMM</name>
<dbReference type="Pfam" id="PF02674">
    <property type="entry name" value="Colicin_V"/>
    <property type="match status" value="1"/>
</dbReference>
<organism evidence="7 8">
    <name type="scientific">Stenotrophomonas terrae</name>
    <dbReference type="NCBI Taxonomy" id="405446"/>
    <lineage>
        <taxon>Bacteria</taxon>
        <taxon>Pseudomonadati</taxon>
        <taxon>Pseudomonadota</taxon>
        <taxon>Gammaproteobacteria</taxon>
        <taxon>Lysobacterales</taxon>
        <taxon>Lysobacteraceae</taxon>
        <taxon>Stenotrophomonas</taxon>
    </lineage>
</organism>
<dbReference type="PANTHER" id="PTHR36926">
    <property type="entry name" value="COLICIN V PRODUCTION PROTEIN"/>
    <property type="match status" value="1"/>
</dbReference>
<dbReference type="Proteomes" id="UP000051863">
    <property type="component" value="Unassembled WGS sequence"/>
</dbReference>
<comment type="subcellular location">
    <subcellularLocation>
        <location evidence="1">Membrane</location>
        <topology evidence="1">Multi-pass membrane protein</topology>
    </subcellularLocation>
</comment>
<protein>
    <recommendedName>
        <fullName evidence="9">Colicin V synthesis protein</fullName>
    </recommendedName>
</protein>
<evidence type="ECO:0000313" key="7">
    <source>
        <dbReference type="EMBL" id="KRG62826.1"/>
    </source>
</evidence>
<comment type="caution">
    <text evidence="7">The sequence shown here is derived from an EMBL/GenBank/DDBJ whole genome shotgun (WGS) entry which is preliminary data.</text>
</comment>
<dbReference type="InterPro" id="IPR052719">
    <property type="entry name" value="CvpA-like"/>
</dbReference>
<accession>A0A0R0C8K0</accession>
<reference evidence="7 8" key="1">
    <citation type="submission" date="2015-05" db="EMBL/GenBank/DDBJ databases">
        <title>Genome sequencing and analysis of members of genus Stenotrophomonas.</title>
        <authorList>
            <person name="Patil P.P."/>
            <person name="Midha S."/>
            <person name="Patil P.B."/>
        </authorList>
    </citation>
    <scope>NUCLEOTIDE SEQUENCE [LARGE SCALE GENOMIC DNA]</scope>
    <source>
        <strain evidence="7 8">DSM 18941</strain>
    </source>
</reference>
<sequence length="244" mass="25512">MIDLALLALIGVSALFGLMRGLLATVLGVLNWLLAGAAAFYYGERAALLLAGQAQPSAGDYAGGYLLVFVGVLLAASLVGRLLRGVVDATVLLKWPDRLLGLALGLLRGVLFAVLAVLLLGFTSMREEAGWRQSSVLPWLQPMADKLREKLPQPPESPAMALMDLGKSVLAGDNGGPNEADAGSGLLPAQLEGTRFDPRQGSGQQGRADPAGALPSNIDPAQVRPGQLKPIRVEPQGQARPPSR</sequence>
<dbReference type="RefSeq" id="WP_057630503.1">
    <property type="nucleotide sequence ID" value="NZ_LDJJ01000078.1"/>
</dbReference>
<evidence type="ECO:0000256" key="5">
    <source>
        <dbReference type="SAM" id="MobiDB-lite"/>
    </source>
</evidence>
<dbReference type="GO" id="GO:0009403">
    <property type="term" value="P:toxin biosynthetic process"/>
    <property type="evidence" value="ECO:0007669"/>
    <property type="project" value="InterPro"/>
</dbReference>
<dbReference type="AlphaFoldDB" id="A0A0R0C8K0"/>
<evidence type="ECO:0000256" key="3">
    <source>
        <dbReference type="ARBA" id="ARBA00022989"/>
    </source>
</evidence>
<keyword evidence="2 6" id="KW-0812">Transmembrane</keyword>
<dbReference type="PATRIC" id="fig|405446.3.peg.3601"/>
<proteinExistence type="predicted"/>
<feature type="region of interest" description="Disordered" evidence="5">
    <location>
        <begin position="168"/>
        <end position="244"/>
    </location>
</feature>
<dbReference type="GO" id="GO:0016020">
    <property type="term" value="C:membrane"/>
    <property type="evidence" value="ECO:0007669"/>
    <property type="project" value="UniProtKB-SubCell"/>
</dbReference>
<feature type="transmembrane region" description="Helical" evidence="6">
    <location>
        <begin position="64"/>
        <end position="87"/>
    </location>
</feature>
<evidence type="ECO:0000313" key="8">
    <source>
        <dbReference type="Proteomes" id="UP000051863"/>
    </source>
</evidence>
<evidence type="ECO:0008006" key="9">
    <source>
        <dbReference type="Google" id="ProtNLM"/>
    </source>
</evidence>
<keyword evidence="3 6" id="KW-1133">Transmembrane helix</keyword>
<evidence type="ECO:0000256" key="6">
    <source>
        <dbReference type="SAM" id="Phobius"/>
    </source>
</evidence>
<evidence type="ECO:0000256" key="2">
    <source>
        <dbReference type="ARBA" id="ARBA00022692"/>
    </source>
</evidence>
<dbReference type="PANTHER" id="PTHR36926:SF1">
    <property type="entry name" value="COLICIN V PRODUCTION PROTEIN"/>
    <property type="match status" value="1"/>
</dbReference>
<dbReference type="OrthoDB" id="9810601at2"/>
<keyword evidence="4 6" id="KW-0472">Membrane</keyword>
<evidence type="ECO:0000256" key="1">
    <source>
        <dbReference type="ARBA" id="ARBA00004141"/>
    </source>
</evidence>
<dbReference type="EMBL" id="LDJJ01000078">
    <property type="protein sequence ID" value="KRG62826.1"/>
    <property type="molecule type" value="Genomic_DNA"/>
</dbReference>
<evidence type="ECO:0000256" key="4">
    <source>
        <dbReference type="ARBA" id="ARBA00023136"/>
    </source>
</evidence>
<feature type="transmembrane region" description="Helical" evidence="6">
    <location>
        <begin position="99"/>
        <end position="122"/>
    </location>
</feature>
<keyword evidence="8" id="KW-1185">Reference proteome</keyword>
<gene>
    <name evidence="7" type="ORF">ABB27_18000</name>
</gene>